<feature type="compositionally biased region" description="Low complexity" evidence="1">
    <location>
        <begin position="550"/>
        <end position="572"/>
    </location>
</feature>
<dbReference type="VEuPathDB" id="TriTrypDB:BSAL_92775"/>
<reference evidence="4" key="1">
    <citation type="submission" date="2015-09" db="EMBL/GenBank/DDBJ databases">
        <authorList>
            <consortium name="Pathogen Informatics"/>
        </authorList>
    </citation>
    <scope>NUCLEOTIDE SEQUENCE [LARGE SCALE GENOMIC DNA]</scope>
    <source>
        <strain evidence="4">Lake Konstanz</strain>
    </source>
</reference>
<name>A0A0S4J4N6_BODSA</name>
<dbReference type="AlphaFoldDB" id="A0A0S4J4N6"/>
<evidence type="ECO:0000256" key="1">
    <source>
        <dbReference type="SAM" id="MobiDB-lite"/>
    </source>
</evidence>
<feature type="region of interest" description="Disordered" evidence="1">
    <location>
        <begin position="644"/>
        <end position="683"/>
    </location>
</feature>
<feature type="transmembrane region" description="Helical" evidence="2">
    <location>
        <begin position="21"/>
        <end position="44"/>
    </location>
</feature>
<feature type="transmembrane region" description="Helical" evidence="2">
    <location>
        <begin position="582"/>
        <end position="605"/>
    </location>
</feature>
<keyword evidence="2" id="KW-1133">Transmembrane helix</keyword>
<sequence>MAHKYARSRDGGILKSGQPALRALPHAFISVVAVYVVVLTQLTLIPVAQSSSNSDPQNVSCVADPLAPFILRNTSLSAAAKVALYNANIYQYSNWFQLMRAYNKTYVNVTTPPSTPIPAPPTKPHLCPQISATSIFRPGDMFYLTFDNTAVTTITNATTAGVLCGFDNCFVNGPSTGRVNVSGVTGVPLANRPVVGQQEVTEVINGTTFVYNESILGNTSTYVSCFVQTPMSMPLDTVCTAYIQYNATYWENGSVYAMTNSWSNPSASAAILDTTLTTDFVAGNTSTIGVWLPAGLTSCPWYYNVSGSPAVEAASGNVLNGPTVGYTITYRINSTLPSPYNTSVIQQFGSAIPLEGWVCESASPHPTTGGQGIRYRGTVSPYQLSQLESIFTSGVVLDYNLSISSLSIVYFAFSSDVTVANFSLQYFPTMIPKLSVWAPMENYSLPDKKNIPRRCYNTTPRAFGSRPTTLYFPTLSVGAGGWTSLDVEMLNATAFCCSVKSPPADFKWLAYIAVYETGVHWFTDTVGITITPTPSPRTLAPPPPEPTNASGDVIDSSSSSSSSIGDVSSSSGTTASPDGENIALILGACLVGAAALITLIVFLYLKWWKPKHSGAASKDEIEARHLQREGDVMMMMTRMPQITTDGALNPESRGGHAGKKRRGGGGTTSDGMFDETNDFSHDL</sequence>
<proteinExistence type="predicted"/>
<feature type="region of interest" description="Disordered" evidence="1">
    <location>
        <begin position="533"/>
        <end position="575"/>
    </location>
</feature>
<dbReference type="Proteomes" id="UP000051952">
    <property type="component" value="Unassembled WGS sequence"/>
</dbReference>
<keyword evidence="2" id="KW-0472">Membrane</keyword>
<evidence type="ECO:0000256" key="2">
    <source>
        <dbReference type="SAM" id="Phobius"/>
    </source>
</evidence>
<organism evidence="3 4">
    <name type="scientific">Bodo saltans</name>
    <name type="common">Flagellated protozoan</name>
    <dbReference type="NCBI Taxonomy" id="75058"/>
    <lineage>
        <taxon>Eukaryota</taxon>
        <taxon>Discoba</taxon>
        <taxon>Euglenozoa</taxon>
        <taxon>Kinetoplastea</taxon>
        <taxon>Metakinetoplastina</taxon>
        <taxon>Eubodonida</taxon>
        <taxon>Bodonidae</taxon>
        <taxon>Bodo</taxon>
    </lineage>
</organism>
<gene>
    <name evidence="3" type="ORF">BSAL_92775</name>
</gene>
<evidence type="ECO:0000313" key="4">
    <source>
        <dbReference type="Proteomes" id="UP000051952"/>
    </source>
</evidence>
<keyword evidence="2" id="KW-0812">Transmembrane</keyword>
<dbReference type="EMBL" id="CYKH01001285">
    <property type="protein sequence ID" value="CUG86367.1"/>
    <property type="molecule type" value="Genomic_DNA"/>
</dbReference>
<keyword evidence="4" id="KW-1185">Reference proteome</keyword>
<protein>
    <submittedName>
        <fullName evidence="3">Membrane-associated protein, putative</fullName>
    </submittedName>
</protein>
<feature type="compositionally biased region" description="Pro residues" evidence="1">
    <location>
        <begin position="533"/>
        <end position="546"/>
    </location>
</feature>
<accession>A0A0S4J4N6</accession>
<evidence type="ECO:0000313" key="3">
    <source>
        <dbReference type="EMBL" id="CUG86367.1"/>
    </source>
</evidence>